<gene>
    <name evidence="7" type="ORF">PQ465_01995</name>
</gene>
<sequence>MQKYHYTDGTNSFGPFSITELQEKNITADTYVWTEGLPTWIPARQVPELAPILRTEDQPYFTASNQPPPAQFPNVGAPVYTQASGRPPKTYLIETILTTIFCCWPLGIASIIYASRVEKKFYAGDYLGAERDSANAKKWMWINVGACIVLWILYFLIFGVAMFGALVGGDSYSDF</sequence>
<evidence type="ECO:0000256" key="2">
    <source>
        <dbReference type="ARBA" id="ARBA00022692"/>
    </source>
</evidence>
<keyword evidence="4 5" id="KW-0472">Membrane</keyword>
<organism evidence="7 8">
    <name type="scientific">Sphingobacterium oryzagri</name>
    <dbReference type="NCBI Taxonomy" id="3025669"/>
    <lineage>
        <taxon>Bacteria</taxon>
        <taxon>Pseudomonadati</taxon>
        <taxon>Bacteroidota</taxon>
        <taxon>Sphingobacteriia</taxon>
        <taxon>Sphingobacteriales</taxon>
        <taxon>Sphingobacteriaceae</taxon>
        <taxon>Sphingobacterium</taxon>
    </lineage>
</organism>
<dbReference type="InterPro" id="IPR007593">
    <property type="entry name" value="CD225/Dispanin_fam"/>
</dbReference>
<name>A0ABY7WP94_9SPHI</name>
<evidence type="ECO:0000256" key="1">
    <source>
        <dbReference type="ARBA" id="ARBA00004370"/>
    </source>
</evidence>
<feature type="domain" description="GYF" evidence="6">
    <location>
        <begin position="4"/>
        <end position="49"/>
    </location>
</feature>
<accession>A0ABY7WP94</accession>
<evidence type="ECO:0000259" key="6">
    <source>
        <dbReference type="Pfam" id="PF14237"/>
    </source>
</evidence>
<proteinExistence type="predicted"/>
<dbReference type="PANTHER" id="PTHR14948">
    <property type="entry name" value="NG5"/>
    <property type="match status" value="1"/>
</dbReference>
<protein>
    <submittedName>
        <fullName evidence="7">CD225/dispanin family protein</fullName>
    </submittedName>
</protein>
<keyword evidence="3 5" id="KW-1133">Transmembrane helix</keyword>
<dbReference type="Proteomes" id="UP001221558">
    <property type="component" value="Chromosome"/>
</dbReference>
<dbReference type="Pfam" id="PF04505">
    <property type="entry name" value="CD225"/>
    <property type="match status" value="1"/>
</dbReference>
<evidence type="ECO:0000313" key="7">
    <source>
        <dbReference type="EMBL" id="WDF69164.1"/>
    </source>
</evidence>
<dbReference type="Pfam" id="PF14237">
    <property type="entry name" value="GYF_2"/>
    <property type="match status" value="1"/>
</dbReference>
<evidence type="ECO:0000256" key="5">
    <source>
        <dbReference type="SAM" id="Phobius"/>
    </source>
</evidence>
<keyword evidence="8" id="KW-1185">Reference proteome</keyword>
<dbReference type="RefSeq" id="WP_274267891.1">
    <property type="nucleotide sequence ID" value="NZ_CP117880.1"/>
</dbReference>
<evidence type="ECO:0000313" key="8">
    <source>
        <dbReference type="Proteomes" id="UP001221558"/>
    </source>
</evidence>
<evidence type="ECO:0000256" key="3">
    <source>
        <dbReference type="ARBA" id="ARBA00022989"/>
    </source>
</evidence>
<comment type="subcellular location">
    <subcellularLocation>
        <location evidence="1">Membrane</location>
    </subcellularLocation>
</comment>
<dbReference type="PANTHER" id="PTHR14948:SF18">
    <property type="entry name" value="PROLINE RICH TRANSMEMBRANE PROTEIN 1B"/>
    <property type="match status" value="1"/>
</dbReference>
<evidence type="ECO:0000256" key="4">
    <source>
        <dbReference type="ARBA" id="ARBA00023136"/>
    </source>
</evidence>
<reference evidence="7 8" key="1">
    <citation type="submission" date="2023-02" db="EMBL/GenBank/DDBJ databases">
        <title>Genome sequence of Sphingobacterium sp. KACC 22765.</title>
        <authorList>
            <person name="Kim S."/>
            <person name="Heo J."/>
            <person name="Kwon S.-W."/>
        </authorList>
    </citation>
    <scope>NUCLEOTIDE SEQUENCE [LARGE SCALE GENOMIC DNA]</scope>
    <source>
        <strain evidence="7 8">KACC 22765</strain>
    </source>
</reference>
<dbReference type="EMBL" id="CP117880">
    <property type="protein sequence ID" value="WDF69164.1"/>
    <property type="molecule type" value="Genomic_DNA"/>
</dbReference>
<keyword evidence="2 5" id="KW-0812">Transmembrane</keyword>
<feature type="transmembrane region" description="Helical" evidence="5">
    <location>
        <begin position="141"/>
        <end position="167"/>
    </location>
</feature>
<dbReference type="InterPro" id="IPR025640">
    <property type="entry name" value="GYF_2"/>
</dbReference>
<feature type="transmembrane region" description="Helical" evidence="5">
    <location>
        <begin position="91"/>
        <end position="114"/>
    </location>
</feature>
<dbReference type="InterPro" id="IPR051423">
    <property type="entry name" value="CD225/Dispanin"/>
</dbReference>